<feature type="signal peptide" evidence="2">
    <location>
        <begin position="1"/>
        <end position="21"/>
    </location>
</feature>
<feature type="chain" id="PRO_5018186745" description="Lipoprotein" evidence="2">
    <location>
        <begin position="22"/>
        <end position="95"/>
    </location>
</feature>
<evidence type="ECO:0000313" key="3">
    <source>
        <dbReference type="EMBL" id="RQP21734.1"/>
    </source>
</evidence>
<dbReference type="Proteomes" id="UP000267464">
    <property type="component" value="Unassembled WGS sequence"/>
</dbReference>
<feature type="region of interest" description="Disordered" evidence="1">
    <location>
        <begin position="37"/>
        <end position="70"/>
    </location>
</feature>
<evidence type="ECO:0000313" key="4">
    <source>
        <dbReference type="Proteomes" id="UP000267464"/>
    </source>
</evidence>
<organism evidence="3 4">
    <name type="scientific">Piscinibacter terrae</name>
    <dbReference type="NCBI Taxonomy" id="2496871"/>
    <lineage>
        <taxon>Bacteria</taxon>
        <taxon>Pseudomonadati</taxon>
        <taxon>Pseudomonadota</taxon>
        <taxon>Betaproteobacteria</taxon>
        <taxon>Burkholderiales</taxon>
        <taxon>Sphaerotilaceae</taxon>
        <taxon>Piscinibacter</taxon>
    </lineage>
</organism>
<comment type="caution">
    <text evidence="3">The sequence shown here is derived from an EMBL/GenBank/DDBJ whole genome shotgun (WGS) entry which is preliminary data.</text>
</comment>
<dbReference type="EMBL" id="QUSW01000009">
    <property type="protein sequence ID" value="RQP21734.1"/>
    <property type="molecule type" value="Genomic_DNA"/>
</dbReference>
<name>A0A3N7HI64_9BURK</name>
<protein>
    <recommendedName>
        <fullName evidence="5">Lipoprotein</fullName>
    </recommendedName>
</protein>
<evidence type="ECO:0000256" key="2">
    <source>
        <dbReference type="SAM" id="SignalP"/>
    </source>
</evidence>
<gene>
    <name evidence="3" type="ORF">DZC73_25135</name>
</gene>
<dbReference type="AlphaFoldDB" id="A0A3N7HI64"/>
<keyword evidence="2" id="KW-0732">Signal</keyword>
<reference evidence="3 4" key="1">
    <citation type="submission" date="2018-08" db="EMBL/GenBank/DDBJ databases">
        <authorList>
            <person name="Khan S.A."/>
            <person name="Jeon C.O."/>
            <person name="Chun B.H."/>
            <person name="Jeong S.E."/>
        </authorList>
    </citation>
    <scope>NUCLEOTIDE SEQUENCE [LARGE SCALE GENOMIC DNA]</scope>
    <source>
        <strain evidence="3 4">S-16</strain>
    </source>
</reference>
<keyword evidence="4" id="KW-1185">Reference proteome</keyword>
<reference evidence="3 4" key="2">
    <citation type="submission" date="2018-12" db="EMBL/GenBank/DDBJ databases">
        <title>Rhizobacter gummiphilus sp. nov., a rubber-degrading bacterium isolated from the soil of a botanical garden in Japan.</title>
        <authorList>
            <person name="Shunsuke S.S."/>
        </authorList>
    </citation>
    <scope>NUCLEOTIDE SEQUENCE [LARGE SCALE GENOMIC DNA]</scope>
    <source>
        <strain evidence="3 4">S-16</strain>
    </source>
</reference>
<sequence length="95" mass="10032">MKLPALLLCLLTACAAPVLPAAWTRPGATDADLRATMSQCRAEASKQPLAPRPMPSAGTDPNSASVGNPAATAQDMQDYRYAVNECMTRAGWARK</sequence>
<proteinExistence type="predicted"/>
<dbReference type="RefSeq" id="WP_124543146.1">
    <property type="nucleotide sequence ID" value="NZ_QUSW01000009.1"/>
</dbReference>
<accession>A0A3N7HI64</accession>
<evidence type="ECO:0008006" key="5">
    <source>
        <dbReference type="Google" id="ProtNLM"/>
    </source>
</evidence>
<evidence type="ECO:0000256" key="1">
    <source>
        <dbReference type="SAM" id="MobiDB-lite"/>
    </source>
</evidence>